<dbReference type="InterPro" id="IPR033463">
    <property type="entry name" value="sCache_3"/>
</dbReference>
<dbReference type="CDD" id="cd06225">
    <property type="entry name" value="HAMP"/>
    <property type="match status" value="1"/>
</dbReference>
<name>H7EHX9_9SPIR</name>
<comment type="caution">
    <text evidence="12">The sequence shown here is derived from an EMBL/GenBank/DDBJ whole genome shotgun (WGS) entry which is preliminary data.</text>
</comment>
<dbReference type="InterPro" id="IPR004090">
    <property type="entry name" value="Chemotax_Me-accpt_rcpt"/>
</dbReference>
<keyword evidence="6 8" id="KW-0807">Transducer</keyword>
<evidence type="ECO:0000256" key="3">
    <source>
        <dbReference type="ARBA" id="ARBA00022692"/>
    </source>
</evidence>
<evidence type="ECO:0000259" key="10">
    <source>
        <dbReference type="PROSITE" id="PS50111"/>
    </source>
</evidence>
<dbReference type="PRINTS" id="PR00260">
    <property type="entry name" value="CHEMTRNSDUCR"/>
</dbReference>
<dbReference type="Gene3D" id="1.10.287.950">
    <property type="entry name" value="Methyl-accepting chemotaxis protein"/>
    <property type="match status" value="1"/>
</dbReference>
<evidence type="ECO:0000313" key="13">
    <source>
        <dbReference type="Proteomes" id="UP000003571"/>
    </source>
</evidence>
<dbReference type="InterPro" id="IPR003660">
    <property type="entry name" value="HAMP_dom"/>
</dbReference>
<evidence type="ECO:0000256" key="9">
    <source>
        <dbReference type="SAM" id="Phobius"/>
    </source>
</evidence>
<dbReference type="SUPFAM" id="SSF58104">
    <property type="entry name" value="Methyl-accepting chemotaxis protein (MCP) signaling domain"/>
    <property type="match status" value="2"/>
</dbReference>
<dbReference type="GO" id="GO:0004888">
    <property type="term" value="F:transmembrane signaling receptor activity"/>
    <property type="evidence" value="ECO:0007669"/>
    <property type="project" value="InterPro"/>
</dbReference>
<dbReference type="InterPro" id="IPR004089">
    <property type="entry name" value="MCPsignal_dom"/>
</dbReference>
<dbReference type="GO" id="GO:0006935">
    <property type="term" value="P:chemotaxis"/>
    <property type="evidence" value="ECO:0007669"/>
    <property type="project" value="InterPro"/>
</dbReference>
<proteinExistence type="inferred from homology"/>
<sequence>MSSKKSVTKLLCLTLAGGIVVYSAILFLIINVRLSTGLSDFFQEEVEAQAIVASEEMDYTLTTTTQTQKWVVSMMQESYPESGFSKETIEQVIDSAQEFFEIESIAFFDVNGKQVSDVKYGTTERSDIVSGALAGRNFSDFAKVGGDIYAMTAAPLINDGKIFGAVVLSACATGDELVDTMKTYTMSEFTIFDGTRRAYTSLPGMGGTTIENDAPIKNAMAGKSTFMTTTINGTTYIANYFPFANKSGEFMTTFFIAKKLDSAKLVANRIFAPLVLAVLVTTFFLLSGIIALIYMKITRPLTIVNKAVANLSSGDANLTQKIPVKGNDEFSELGNGVNKFISLLRKIVSELKDAEKNLSGVNDTLGTSAHGSAAATAQILANIESVRKQSENQASAVDNTSSVLESSAETVESLGLLIESQTQSITESSAAIEEMLGNISAVTSSVGKMGGSFRTLGATVNDGQGKLTDVDRKVKQISEQSKMLIQATAVITQIAGETNLLAMNAAIEAAHAGAAGKGFSVVAEEIRKLAENSGAQSKNIASELKSISSSIQDVVNLSQDSQTAFGAIVTQLESTDMIMREIENAMDEQQTASKLVFESLGEIKSQSLNVTDKARQMNEGINNVAHDMSMVSQISSTILGSMDEMAAGMQEIGSATQTVSDLARESVESVAKMRDKLDQFTV</sequence>
<feature type="domain" description="Methyl-accepting transducer" evidence="10">
    <location>
        <begin position="368"/>
        <end position="622"/>
    </location>
</feature>
<gene>
    <name evidence="12" type="ORF">TresaDRAFT_2345</name>
</gene>
<evidence type="ECO:0000256" key="7">
    <source>
        <dbReference type="ARBA" id="ARBA00029447"/>
    </source>
</evidence>
<keyword evidence="13" id="KW-1185">Reference proteome</keyword>
<feature type="transmembrane region" description="Helical" evidence="9">
    <location>
        <begin position="270"/>
        <end position="294"/>
    </location>
</feature>
<organism evidence="12 13">
    <name type="scientific">Treponema saccharophilum DSM 2985</name>
    <dbReference type="NCBI Taxonomy" id="907348"/>
    <lineage>
        <taxon>Bacteria</taxon>
        <taxon>Pseudomonadati</taxon>
        <taxon>Spirochaetota</taxon>
        <taxon>Spirochaetia</taxon>
        <taxon>Spirochaetales</taxon>
        <taxon>Treponemataceae</taxon>
        <taxon>Treponema</taxon>
    </lineage>
</organism>
<evidence type="ECO:0000256" key="2">
    <source>
        <dbReference type="ARBA" id="ARBA00022475"/>
    </source>
</evidence>
<evidence type="ECO:0000256" key="1">
    <source>
        <dbReference type="ARBA" id="ARBA00004651"/>
    </source>
</evidence>
<dbReference type="PROSITE" id="PS50111">
    <property type="entry name" value="CHEMOTAXIS_TRANSDUC_2"/>
    <property type="match status" value="1"/>
</dbReference>
<keyword evidence="4 9" id="KW-1133">Transmembrane helix</keyword>
<evidence type="ECO:0000313" key="12">
    <source>
        <dbReference type="EMBL" id="EIC02822.1"/>
    </source>
</evidence>
<evidence type="ECO:0000256" key="5">
    <source>
        <dbReference type="ARBA" id="ARBA00023136"/>
    </source>
</evidence>
<dbReference type="PANTHER" id="PTHR32089:SF112">
    <property type="entry name" value="LYSOZYME-LIKE PROTEIN-RELATED"/>
    <property type="match status" value="1"/>
</dbReference>
<dbReference type="OrthoDB" id="9814363at2"/>
<keyword evidence="5 9" id="KW-0472">Membrane</keyword>
<dbReference type="Pfam" id="PF00015">
    <property type="entry name" value="MCPsignal"/>
    <property type="match status" value="1"/>
</dbReference>
<dbReference type="GO" id="GO:0005886">
    <property type="term" value="C:plasma membrane"/>
    <property type="evidence" value="ECO:0007669"/>
    <property type="project" value="UniProtKB-SubCell"/>
</dbReference>
<dbReference type="PANTHER" id="PTHR32089">
    <property type="entry name" value="METHYL-ACCEPTING CHEMOTAXIS PROTEIN MCPB"/>
    <property type="match status" value="1"/>
</dbReference>
<feature type="domain" description="HAMP" evidence="11">
    <location>
        <begin position="295"/>
        <end position="349"/>
    </location>
</feature>
<evidence type="ECO:0000256" key="4">
    <source>
        <dbReference type="ARBA" id="ARBA00022989"/>
    </source>
</evidence>
<dbReference type="RefSeq" id="WP_004266587.1">
    <property type="nucleotide sequence ID" value="NZ_AGRW01000031.1"/>
</dbReference>
<comment type="subcellular location">
    <subcellularLocation>
        <location evidence="1">Cell membrane</location>
        <topology evidence="1">Multi-pass membrane protein</topology>
    </subcellularLocation>
</comment>
<dbReference type="PATRIC" id="fig|907348.3.peg.411"/>
<dbReference type="GO" id="GO:0007165">
    <property type="term" value="P:signal transduction"/>
    <property type="evidence" value="ECO:0007669"/>
    <property type="project" value="UniProtKB-KW"/>
</dbReference>
<dbReference type="SMART" id="SM00283">
    <property type="entry name" value="MA"/>
    <property type="match status" value="1"/>
</dbReference>
<dbReference type="Proteomes" id="UP000003571">
    <property type="component" value="Unassembled WGS sequence"/>
</dbReference>
<dbReference type="InterPro" id="IPR029151">
    <property type="entry name" value="Sensor-like_sf"/>
</dbReference>
<evidence type="ECO:0000256" key="8">
    <source>
        <dbReference type="PROSITE-ProRule" id="PRU00284"/>
    </source>
</evidence>
<dbReference type="PROSITE" id="PS50885">
    <property type="entry name" value="HAMP"/>
    <property type="match status" value="1"/>
</dbReference>
<evidence type="ECO:0000259" key="11">
    <source>
        <dbReference type="PROSITE" id="PS50885"/>
    </source>
</evidence>
<dbReference type="Pfam" id="PF17202">
    <property type="entry name" value="sCache_3_3"/>
    <property type="match status" value="1"/>
</dbReference>
<dbReference type="STRING" id="907348.TresaDRAFT_2345"/>
<reference evidence="12 13" key="1">
    <citation type="submission" date="2011-09" db="EMBL/GenBank/DDBJ databases">
        <title>The draft genome of Treponema saccharophilum DSM 2985.</title>
        <authorList>
            <consortium name="US DOE Joint Genome Institute (JGI-PGF)"/>
            <person name="Lucas S."/>
            <person name="Copeland A."/>
            <person name="Lapidus A."/>
            <person name="Glavina del Rio T."/>
            <person name="Dalin E."/>
            <person name="Tice H."/>
            <person name="Bruce D."/>
            <person name="Goodwin L."/>
            <person name="Pitluck S."/>
            <person name="Peters L."/>
            <person name="Kyrpides N."/>
            <person name="Mavromatis K."/>
            <person name="Ivanova N."/>
            <person name="Markowitz V."/>
            <person name="Cheng J.-F."/>
            <person name="Hugenholtz P."/>
            <person name="Woyke T."/>
            <person name="Wu D."/>
            <person name="Gronow S."/>
            <person name="Wellnitz S."/>
            <person name="Brambilla E."/>
            <person name="Klenk H.-P."/>
            <person name="Eisen J.A."/>
        </authorList>
    </citation>
    <scope>NUCLEOTIDE SEQUENCE [LARGE SCALE GENOMIC DNA]</scope>
    <source>
        <strain evidence="12 13">DSM 2985</strain>
    </source>
</reference>
<dbReference type="Gene3D" id="6.10.340.10">
    <property type="match status" value="1"/>
</dbReference>
<dbReference type="eggNOG" id="COG0840">
    <property type="taxonomic scope" value="Bacteria"/>
</dbReference>
<dbReference type="EMBL" id="AGRW01000031">
    <property type="protein sequence ID" value="EIC02822.1"/>
    <property type="molecule type" value="Genomic_DNA"/>
</dbReference>
<dbReference type="AlphaFoldDB" id="H7EHX9"/>
<keyword evidence="3 9" id="KW-0812">Transmembrane</keyword>
<comment type="similarity">
    <text evidence="7">Belongs to the methyl-accepting chemotaxis (MCP) protein family.</text>
</comment>
<evidence type="ECO:0000256" key="6">
    <source>
        <dbReference type="ARBA" id="ARBA00023224"/>
    </source>
</evidence>
<protein>
    <submittedName>
        <fullName evidence="12">Methyl-accepting chemotaxis sensory transducer</fullName>
    </submittedName>
</protein>
<keyword evidence="2" id="KW-1003">Cell membrane</keyword>
<dbReference type="SMART" id="SM00304">
    <property type="entry name" value="HAMP"/>
    <property type="match status" value="1"/>
</dbReference>
<dbReference type="Pfam" id="PF00672">
    <property type="entry name" value="HAMP"/>
    <property type="match status" value="1"/>
</dbReference>
<accession>H7EHX9</accession>
<dbReference type="SUPFAM" id="SSF103190">
    <property type="entry name" value="Sensory domain-like"/>
    <property type="match status" value="1"/>
</dbReference>